<keyword evidence="1" id="KW-0677">Repeat</keyword>
<feature type="repeat" description="PPR" evidence="2">
    <location>
        <begin position="37"/>
        <end position="71"/>
    </location>
</feature>
<dbReference type="Proteomes" id="UP000237347">
    <property type="component" value="Unassembled WGS sequence"/>
</dbReference>
<dbReference type="InterPro" id="IPR002885">
    <property type="entry name" value="PPR_rpt"/>
</dbReference>
<evidence type="ECO:0000256" key="2">
    <source>
        <dbReference type="PROSITE-ProRule" id="PRU00708"/>
    </source>
</evidence>
<dbReference type="EMBL" id="PKMF04000588">
    <property type="protein sequence ID" value="KAK7825005.1"/>
    <property type="molecule type" value="Genomic_DNA"/>
</dbReference>
<dbReference type="AlphaFoldDB" id="A0AAW0JDZ7"/>
<comment type="caution">
    <text evidence="3">The sequence shown here is derived from an EMBL/GenBank/DDBJ whole genome shotgun (WGS) entry which is preliminary data.</text>
</comment>
<dbReference type="Gene3D" id="1.25.40.10">
    <property type="entry name" value="Tetratricopeptide repeat domain"/>
    <property type="match status" value="1"/>
</dbReference>
<protein>
    <submittedName>
        <fullName evidence="3">Pentatricopeptide repeat-containing protein</fullName>
    </submittedName>
</protein>
<dbReference type="InterPro" id="IPR046960">
    <property type="entry name" value="PPR_At4g14850-like_plant"/>
</dbReference>
<evidence type="ECO:0000256" key="1">
    <source>
        <dbReference type="ARBA" id="ARBA00022737"/>
    </source>
</evidence>
<proteinExistence type="predicted"/>
<dbReference type="Pfam" id="PF01535">
    <property type="entry name" value="PPR"/>
    <property type="match status" value="2"/>
</dbReference>
<dbReference type="PANTHER" id="PTHR47926">
    <property type="entry name" value="PENTATRICOPEPTIDE REPEAT-CONTAINING PROTEIN"/>
    <property type="match status" value="1"/>
</dbReference>
<dbReference type="InterPro" id="IPR011990">
    <property type="entry name" value="TPR-like_helical_dom_sf"/>
</dbReference>
<keyword evidence="4" id="KW-1185">Reference proteome</keyword>
<dbReference type="GO" id="GO:0009451">
    <property type="term" value="P:RNA modification"/>
    <property type="evidence" value="ECO:0007669"/>
    <property type="project" value="InterPro"/>
</dbReference>
<evidence type="ECO:0000313" key="3">
    <source>
        <dbReference type="EMBL" id="KAK7825005.1"/>
    </source>
</evidence>
<dbReference type="GO" id="GO:0003723">
    <property type="term" value="F:RNA binding"/>
    <property type="evidence" value="ECO:0007669"/>
    <property type="project" value="InterPro"/>
</dbReference>
<organism evidence="3 4">
    <name type="scientific">Quercus suber</name>
    <name type="common">Cork oak</name>
    <dbReference type="NCBI Taxonomy" id="58331"/>
    <lineage>
        <taxon>Eukaryota</taxon>
        <taxon>Viridiplantae</taxon>
        <taxon>Streptophyta</taxon>
        <taxon>Embryophyta</taxon>
        <taxon>Tracheophyta</taxon>
        <taxon>Spermatophyta</taxon>
        <taxon>Magnoliopsida</taxon>
        <taxon>eudicotyledons</taxon>
        <taxon>Gunneridae</taxon>
        <taxon>Pentapetalae</taxon>
        <taxon>rosids</taxon>
        <taxon>fabids</taxon>
        <taxon>Fagales</taxon>
        <taxon>Fagaceae</taxon>
        <taxon>Quercus</taxon>
    </lineage>
</organism>
<sequence length="71" mass="7920">MYVGSVLIEFYSKCGQMGEALRVFKEFSGPDVGFDIDLSLVNSLLNLYAKTGPVKIAAKLYRRMPEKDVIS</sequence>
<reference evidence="3 4" key="1">
    <citation type="journal article" date="2018" name="Sci. Data">
        <title>The draft genome sequence of cork oak.</title>
        <authorList>
            <person name="Ramos A.M."/>
            <person name="Usie A."/>
            <person name="Barbosa P."/>
            <person name="Barros P.M."/>
            <person name="Capote T."/>
            <person name="Chaves I."/>
            <person name="Simoes F."/>
            <person name="Abreu I."/>
            <person name="Carrasquinho I."/>
            <person name="Faro C."/>
            <person name="Guimaraes J.B."/>
            <person name="Mendonca D."/>
            <person name="Nobrega F."/>
            <person name="Rodrigues L."/>
            <person name="Saibo N.J.M."/>
            <person name="Varela M.C."/>
            <person name="Egas C."/>
            <person name="Matos J."/>
            <person name="Miguel C.M."/>
            <person name="Oliveira M.M."/>
            <person name="Ricardo C.P."/>
            <person name="Goncalves S."/>
        </authorList>
    </citation>
    <scope>NUCLEOTIDE SEQUENCE [LARGE SCALE GENOMIC DNA]</scope>
    <source>
        <strain evidence="4">cv. HL8</strain>
    </source>
</reference>
<accession>A0AAW0JDZ7</accession>
<evidence type="ECO:0000313" key="4">
    <source>
        <dbReference type="Proteomes" id="UP000237347"/>
    </source>
</evidence>
<dbReference type="PROSITE" id="PS51375">
    <property type="entry name" value="PPR"/>
    <property type="match status" value="1"/>
</dbReference>
<gene>
    <name evidence="3" type="primary">PCMP-H82_6</name>
    <name evidence="3" type="ORF">CFP56_033884</name>
</gene>
<name>A0AAW0JDZ7_QUESU</name>